<name>A0A0C9WVY7_9AGAR</name>
<accession>A0A0C9WVY7</accession>
<dbReference type="AlphaFoldDB" id="A0A0C9WVY7"/>
<gene>
    <name evidence="1" type="ORF">K443DRAFT_192667</name>
</gene>
<sequence>MVDMMGTSQFLKSFGLGLSTVPEDFEDHEGRVMDTLCALMGAPDVNPRRLPFQEQHFVDFLTDAFYGVAPLSQGDPDPRRLVARFFFSGHISDNVIAFAAATWLYRGIQLLSEKNTDLSGYGDLPNFTIHYIFAVMRGRVQVLAEDEDFAQFKQRIDSLPP</sequence>
<proteinExistence type="predicted"/>
<dbReference type="Proteomes" id="UP000054477">
    <property type="component" value="Unassembled WGS sequence"/>
</dbReference>
<reference evidence="1 2" key="1">
    <citation type="submission" date="2014-04" db="EMBL/GenBank/DDBJ databases">
        <authorList>
            <consortium name="DOE Joint Genome Institute"/>
            <person name="Kuo A."/>
            <person name="Kohler A."/>
            <person name="Nagy L.G."/>
            <person name="Floudas D."/>
            <person name="Copeland A."/>
            <person name="Barry K.W."/>
            <person name="Cichocki N."/>
            <person name="Veneault-Fourrey C."/>
            <person name="LaButti K."/>
            <person name="Lindquist E.A."/>
            <person name="Lipzen A."/>
            <person name="Lundell T."/>
            <person name="Morin E."/>
            <person name="Murat C."/>
            <person name="Sun H."/>
            <person name="Tunlid A."/>
            <person name="Henrissat B."/>
            <person name="Grigoriev I.V."/>
            <person name="Hibbett D.S."/>
            <person name="Martin F."/>
            <person name="Nordberg H.P."/>
            <person name="Cantor M.N."/>
            <person name="Hua S.X."/>
        </authorList>
    </citation>
    <scope>NUCLEOTIDE SEQUENCE [LARGE SCALE GENOMIC DNA]</scope>
    <source>
        <strain evidence="1 2">LaAM-08-1</strain>
    </source>
</reference>
<organism evidence="1 2">
    <name type="scientific">Laccaria amethystina LaAM-08-1</name>
    <dbReference type="NCBI Taxonomy" id="1095629"/>
    <lineage>
        <taxon>Eukaryota</taxon>
        <taxon>Fungi</taxon>
        <taxon>Dikarya</taxon>
        <taxon>Basidiomycota</taxon>
        <taxon>Agaricomycotina</taxon>
        <taxon>Agaricomycetes</taxon>
        <taxon>Agaricomycetidae</taxon>
        <taxon>Agaricales</taxon>
        <taxon>Agaricineae</taxon>
        <taxon>Hydnangiaceae</taxon>
        <taxon>Laccaria</taxon>
    </lineage>
</organism>
<evidence type="ECO:0000313" key="2">
    <source>
        <dbReference type="Proteomes" id="UP000054477"/>
    </source>
</evidence>
<dbReference type="EMBL" id="KN839768">
    <property type="protein sequence ID" value="KIJ89411.1"/>
    <property type="molecule type" value="Genomic_DNA"/>
</dbReference>
<protein>
    <submittedName>
        <fullName evidence="1">Uncharacterized protein</fullName>
    </submittedName>
</protein>
<dbReference type="HOGENOM" id="CLU_1643973_0_0_1"/>
<reference evidence="2" key="2">
    <citation type="submission" date="2015-01" db="EMBL/GenBank/DDBJ databases">
        <title>Evolutionary Origins and Diversification of the Mycorrhizal Mutualists.</title>
        <authorList>
            <consortium name="DOE Joint Genome Institute"/>
            <consortium name="Mycorrhizal Genomics Consortium"/>
            <person name="Kohler A."/>
            <person name="Kuo A."/>
            <person name="Nagy L.G."/>
            <person name="Floudas D."/>
            <person name="Copeland A."/>
            <person name="Barry K.W."/>
            <person name="Cichocki N."/>
            <person name="Veneault-Fourrey C."/>
            <person name="LaButti K."/>
            <person name="Lindquist E.A."/>
            <person name="Lipzen A."/>
            <person name="Lundell T."/>
            <person name="Morin E."/>
            <person name="Murat C."/>
            <person name="Riley R."/>
            <person name="Ohm R."/>
            <person name="Sun H."/>
            <person name="Tunlid A."/>
            <person name="Henrissat B."/>
            <person name="Grigoriev I.V."/>
            <person name="Hibbett D.S."/>
            <person name="Martin F."/>
        </authorList>
    </citation>
    <scope>NUCLEOTIDE SEQUENCE [LARGE SCALE GENOMIC DNA]</scope>
    <source>
        <strain evidence="2">LaAM-08-1</strain>
    </source>
</reference>
<keyword evidence="2" id="KW-1185">Reference proteome</keyword>
<evidence type="ECO:0000313" key="1">
    <source>
        <dbReference type="EMBL" id="KIJ89411.1"/>
    </source>
</evidence>